<evidence type="ECO:0000313" key="3">
    <source>
        <dbReference type="Proteomes" id="UP000552709"/>
    </source>
</evidence>
<organism evidence="2 3">
    <name type="scientific">Deinococcus humi</name>
    <dbReference type="NCBI Taxonomy" id="662880"/>
    <lineage>
        <taxon>Bacteria</taxon>
        <taxon>Thermotogati</taxon>
        <taxon>Deinococcota</taxon>
        <taxon>Deinococci</taxon>
        <taxon>Deinococcales</taxon>
        <taxon>Deinococcaceae</taxon>
        <taxon>Deinococcus</taxon>
    </lineage>
</organism>
<evidence type="ECO:0000313" key="2">
    <source>
        <dbReference type="EMBL" id="MBB5364513.1"/>
    </source>
</evidence>
<reference evidence="2 3" key="1">
    <citation type="submission" date="2020-08" db="EMBL/GenBank/DDBJ databases">
        <title>Genomic Encyclopedia of Type Strains, Phase IV (KMG-IV): sequencing the most valuable type-strain genomes for metagenomic binning, comparative biology and taxonomic classification.</title>
        <authorList>
            <person name="Goeker M."/>
        </authorList>
    </citation>
    <scope>NUCLEOTIDE SEQUENCE [LARGE SCALE GENOMIC DNA]</scope>
    <source>
        <strain evidence="2 3">DSM 27939</strain>
    </source>
</reference>
<accession>A0A7W8NH71</accession>
<proteinExistence type="predicted"/>
<feature type="region of interest" description="Disordered" evidence="1">
    <location>
        <begin position="26"/>
        <end position="54"/>
    </location>
</feature>
<evidence type="ECO:0000256" key="1">
    <source>
        <dbReference type="SAM" id="MobiDB-lite"/>
    </source>
</evidence>
<dbReference type="EMBL" id="JACHFL010000011">
    <property type="protein sequence ID" value="MBB5364513.1"/>
    <property type="molecule type" value="Genomic_DNA"/>
</dbReference>
<gene>
    <name evidence="2" type="ORF">HNQ08_003626</name>
</gene>
<comment type="caution">
    <text evidence="2">The sequence shown here is derived from an EMBL/GenBank/DDBJ whole genome shotgun (WGS) entry which is preliminary data.</text>
</comment>
<dbReference type="AlphaFoldDB" id="A0A7W8NH71"/>
<dbReference type="RefSeq" id="WP_184135021.1">
    <property type="nucleotide sequence ID" value="NZ_JACHFL010000011.1"/>
</dbReference>
<name>A0A7W8NH71_9DEIO</name>
<protein>
    <submittedName>
        <fullName evidence="2">Uncharacterized protein</fullName>
    </submittedName>
</protein>
<sequence length="54" mass="5779">MEAFIEAAFQKAFGPETAALPPVTDADFAPSQAEKYGSPNGQHRRSVVILNTSD</sequence>
<keyword evidence="3" id="KW-1185">Reference proteome</keyword>
<dbReference type="Proteomes" id="UP000552709">
    <property type="component" value="Unassembled WGS sequence"/>
</dbReference>